<protein>
    <submittedName>
        <fullName evidence="1">DUF3240 family protein</fullName>
    </submittedName>
</protein>
<dbReference type="InterPro" id="IPR015867">
    <property type="entry name" value="N-reg_PII/ATP_PRibTrfase_C"/>
</dbReference>
<organism evidence="1 2">
    <name type="scientific">Undibacterium aquatile</name>
    <dbReference type="NCBI Taxonomy" id="1537398"/>
    <lineage>
        <taxon>Bacteria</taxon>
        <taxon>Pseudomonadati</taxon>
        <taxon>Pseudomonadota</taxon>
        <taxon>Betaproteobacteria</taxon>
        <taxon>Burkholderiales</taxon>
        <taxon>Oxalobacteraceae</taxon>
        <taxon>Undibacterium</taxon>
    </lineage>
</organism>
<reference evidence="1 2" key="1">
    <citation type="submission" date="2020-08" db="EMBL/GenBank/DDBJ databases">
        <title>Novel species isolated from subtropical streams in China.</title>
        <authorList>
            <person name="Lu H."/>
        </authorList>
    </citation>
    <scope>NUCLEOTIDE SEQUENCE [LARGE SCALE GENOMIC DNA]</scope>
    <source>
        <strain evidence="1 2">CCTCC AB 2015119</strain>
    </source>
</reference>
<comment type="caution">
    <text evidence="1">The sequence shown here is derived from an EMBL/GenBank/DDBJ whole genome shotgun (WGS) entry which is preliminary data.</text>
</comment>
<sequence length="107" mass="11893">MTQSEKNMDALLNLAIPVTLEDEVADFLLLRPALASGFTIVAAQGMGQGANLLSSMEQVQGRCKRKLFLVVGEQEKLRQLLKELSLEIKSQDISYWITPVLQFGRLS</sequence>
<accession>A0ABR6XHP7</accession>
<dbReference type="InterPro" id="IPR021634">
    <property type="entry name" value="DUF3240"/>
</dbReference>
<dbReference type="Pfam" id="PF11582">
    <property type="entry name" value="DUF3240"/>
    <property type="match status" value="1"/>
</dbReference>
<proteinExistence type="predicted"/>
<dbReference type="RefSeq" id="WP_186884291.1">
    <property type="nucleotide sequence ID" value="NZ_JACOFT010000005.1"/>
</dbReference>
<dbReference type="Gene3D" id="3.30.70.120">
    <property type="match status" value="1"/>
</dbReference>
<dbReference type="EMBL" id="JACOFT010000005">
    <property type="protein sequence ID" value="MBC3812435.1"/>
    <property type="molecule type" value="Genomic_DNA"/>
</dbReference>
<evidence type="ECO:0000313" key="1">
    <source>
        <dbReference type="EMBL" id="MBC3812435.1"/>
    </source>
</evidence>
<dbReference type="Proteomes" id="UP000637632">
    <property type="component" value="Unassembled WGS sequence"/>
</dbReference>
<keyword evidence="2" id="KW-1185">Reference proteome</keyword>
<gene>
    <name evidence="1" type="ORF">H8K26_13395</name>
</gene>
<name>A0ABR6XHP7_9BURK</name>
<evidence type="ECO:0000313" key="2">
    <source>
        <dbReference type="Proteomes" id="UP000637632"/>
    </source>
</evidence>